<evidence type="ECO:0000259" key="2">
    <source>
        <dbReference type="Pfam" id="PF22600"/>
    </source>
</evidence>
<reference evidence="4" key="1">
    <citation type="submission" date="2022-07" db="EMBL/GenBank/DDBJ databases">
        <authorList>
            <person name="Macas J."/>
            <person name="Novak P."/>
            <person name="Neumann P."/>
        </authorList>
    </citation>
    <scope>NUCLEOTIDE SEQUENCE</scope>
</reference>
<dbReference type="PANTHER" id="PTHR45979">
    <property type="entry name" value="PAP/OAS1 SUBSTRATE-BINDING DOMAIN SUPERFAMILY"/>
    <property type="match status" value="1"/>
</dbReference>
<dbReference type="SUPFAM" id="SSF81301">
    <property type="entry name" value="Nucleotidyltransferase"/>
    <property type="match status" value="1"/>
</dbReference>
<feature type="compositionally biased region" description="Polar residues" evidence="1">
    <location>
        <begin position="684"/>
        <end position="726"/>
    </location>
</feature>
<feature type="compositionally biased region" description="Polar residues" evidence="1">
    <location>
        <begin position="817"/>
        <end position="828"/>
    </location>
</feature>
<evidence type="ECO:0008006" key="6">
    <source>
        <dbReference type="Google" id="ProtNLM"/>
    </source>
</evidence>
<dbReference type="Proteomes" id="UP001152523">
    <property type="component" value="Unassembled WGS sequence"/>
</dbReference>
<evidence type="ECO:0000256" key="1">
    <source>
        <dbReference type="SAM" id="MobiDB-lite"/>
    </source>
</evidence>
<comment type="caution">
    <text evidence="4">The sequence shown here is derived from an EMBL/GenBank/DDBJ whole genome shotgun (WGS) entry which is preliminary data.</text>
</comment>
<dbReference type="InterPro" id="IPR058921">
    <property type="entry name" value="PAP/OAS1-rel"/>
</dbReference>
<dbReference type="InterPro" id="IPR058920">
    <property type="entry name" value="PAP-OAS1-bd-rel"/>
</dbReference>
<keyword evidence="5" id="KW-1185">Reference proteome</keyword>
<accession>A0AAV0ENZ6</accession>
<dbReference type="SUPFAM" id="SSF81631">
    <property type="entry name" value="PAP/OAS1 substrate-binding domain"/>
    <property type="match status" value="1"/>
</dbReference>
<dbReference type="Gene3D" id="3.30.460.10">
    <property type="entry name" value="Beta Polymerase, domain 2"/>
    <property type="match status" value="1"/>
</dbReference>
<feature type="compositionally biased region" description="Polar residues" evidence="1">
    <location>
        <begin position="748"/>
        <end position="758"/>
    </location>
</feature>
<dbReference type="Gene3D" id="1.10.1410.10">
    <property type="match status" value="1"/>
</dbReference>
<dbReference type="InterPro" id="IPR054708">
    <property type="entry name" value="MTPAP-like_central"/>
</dbReference>
<dbReference type="InterPro" id="IPR043519">
    <property type="entry name" value="NT_sf"/>
</dbReference>
<dbReference type="Pfam" id="PF26180">
    <property type="entry name" value="PAP-OAS1"/>
    <property type="match status" value="1"/>
</dbReference>
<feature type="region of interest" description="Disordered" evidence="1">
    <location>
        <begin position="681"/>
        <end position="838"/>
    </location>
</feature>
<feature type="domain" description="Poly(A) RNA polymerase mitochondrial-like central palm" evidence="2">
    <location>
        <begin position="46"/>
        <end position="164"/>
    </location>
</feature>
<dbReference type="Pfam" id="PF22600">
    <property type="entry name" value="MTPAP-like_central"/>
    <property type="match status" value="1"/>
</dbReference>
<sequence length="838" mass="92951">MGDLREPVAVERRPVPRILSLSPTANPDSFSIGQERWTAAEKVSQGILHKVQPTAVSEERRRAVIDYVQRLVRGSLGCEVFPYGSVPLRTYLPDGDIDLTAFGGPMMEDALANDLVSLLEEEGKNKSAEFIVKDVQLIRAEVKLVKCIIQNIVVDISFNQIGGLCTLCFLEQVDHLIGKDHLFKRSIILIKAWCYYESRILGAYHGLISTYALETLVLYIFHLFHSTLDGPLAVLYRFLEYFSKFEWEKYCISLSGPVLISSLPEIVAEAPENDGSDLLLSSDFLVYSAVKFSVPSRGVDTNSRTFALKHLNIVDPLKENNNLGRSVSKGNFFRIRSAFAYGARKLGRILLQSDYKNIVDELCKFFSNTLDRHGSGKRPDVRDFTPPQSASNVVSHTYAALDINSSQVEKINYRLKSCDLTSTSRDRDQECTIDAYKSKHASVTDWCIAGDVLDHRLLGDAMELASSIHEDLNYSNHLHTSCPIYPPHVHLNRSTSNGDVKWGNSDGKHKGYFSGLSLKQSSNDGKGLEKNLSINNHDFFIPSVIKDAPLVTKTPGSSNGSHHMEQDWPKTINGASMQSLHSLLDLSGDFNYYFNCLQYGRWCHEYTSNILTFPAPTSPSSSLYVTYSWDSVQQPIQVKRNGFLHGSVNSIIPSQAFYTVNPLSVPSLAFGLEEIPKPRGTGTYFPSMSQSPKGYRSSSSWKGRSQPTTRSPRNTNGRNAQPFTETSTHERSSHEQPPQPESPHAASDQSVINQSASPRGSGAHPSVNKIDLVSHSEGATTGFGSVEDIPARAFSLEQSRQRRHSHTPPLQHPTPSSPTLRSNLSKPTSSRDHGGNSV</sequence>
<evidence type="ECO:0000313" key="5">
    <source>
        <dbReference type="Proteomes" id="UP001152523"/>
    </source>
</evidence>
<dbReference type="AlphaFoldDB" id="A0AAV0ENZ6"/>
<feature type="domain" description="PAP/OAS1 substrate-binding-related" evidence="3">
    <location>
        <begin position="177"/>
        <end position="370"/>
    </location>
</feature>
<proteinExistence type="predicted"/>
<dbReference type="PANTHER" id="PTHR45979:SF2">
    <property type="entry name" value="PAP_OAS1 SUBSTRATE-BINDING DOMAIN SUPERFAMILY"/>
    <property type="match status" value="1"/>
</dbReference>
<gene>
    <name evidence="4" type="ORF">CEPIT_LOCUS26509</name>
</gene>
<evidence type="ECO:0000313" key="4">
    <source>
        <dbReference type="EMBL" id="CAH9125126.1"/>
    </source>
</evidence>
<protein>
    <recommendedName>
        <fullName evidence="6">Polymerase nucleotidyl transferase domain-containing protein</fullName>
    </recommendedName>
</protein>
<organism evidence="4 5">
    <name type="scientific">Cuscuta epithymum</name>
    <dbReference type="NCBI Taxonomy" id="186058"/>
    <lineage>
        <taxon>Eukaryota</taxon>
        <taxon>Viridiplantae</taxon>
        <taxon>Streptophyta</taxon>
        <taxon>Embryophyta</taxon>
        <taxon>Tracheophyta</taxon>
        <taxon>Spermatophyta</taxon>
        <taxon>Magnoliopsida</taxon>
        <taxon>eudicotyledons</taxon>
        <taxon>Gunneridae</taxon>
        <taxon>Pentapetalae</taxon>
        <taxon>asterids</taxon>
        <taxon>lamiids</taxon>
        <taxon>Solanales</taxon>
        <taxon>Convolvulaceae</taxon>
        <taxon>Cuscuteae</taxon>
        <taxon>Cuscuta</taxon>
        <taxon>Cuscuta subgen. Cuscuta</taxon>
    </lineage>
</organism>
<name>A0AAV0ENZ6_9ASTE</name>
<dbReference type="CDD" id="cd05402">
    <property type="entry name" value="NT_PAP_TUTase"/>
    <property type="match status" value="1"/>
</dbReference>
<evidence type="ECO:0000259" key="3">
    <source>
        <dbReference type="Pfam" id="PF26180"/>
    </source>
</evidence>
<feature type="compositionally biased region" description="Basic and acidic residues" evidence="1">
    <location>
        <begin position="829"/>
        <end position="838"/>
    </location>
</feature>
<dbReference type="EMBL" id="CAMAPF010000935">
    <property type="protein sequence ID" value="CAH9125126.1"/>
    <property type="molecule type" value="Genomic_DNA"/>
</dbReference>